<feature type="compositionally biased region" description="Basic and acidic residues" evidence="2">
    <location>
        <begin position="366"/>
        <end position="391"/>
    </location>
</feature>
<feature type="chain" id="PRO_5012723909" evidence="3">
    <location>
        <begin position="29"/>
        <end position="418"/>
    </location>
</feature>
<dbReference type="GeneID" id="92367631"/>
<feature type="coiled-coil region" evidence="1">
    <location>
        <begin position="195"/>
        <end position="222"/>
    </location>
</feature>
<evidence type="ECO:0000313" key="5">
    <source>
        <dbReference type="Proteomes" id="UP000186804"/>
    </source>
</evidence>
<comment type="caution">
    <text evidence="4">The sequence shown here is derived from an EMBL/GenBank/DDBJ whole genome shotgun (WGS) entry which is preliminary data.</text>
</comment>
<accession>A0A1J4MVR4</accession>
<evidence type="ECO:0000256" key="2">
    <source>
        <dbReference type="SAM" id="MobiDB-lite"/>
    </source>
</evidence>
<dbReference type="Proteomes" id="UP000186804">
    <property type="component" value="Unassembled WGS sequence"/>
</dbReference>
<keyword evidence="5" id="KW-1185">Reference proteome</keyword>
<evidence type="ECO:0000256" key="3">
    <source>
        <dbReference type="SAM" id="SignalP"/>
    </source>
</evidence>
<keyword evidence="3" id="KW-0732">Signal</keyword>
<dbReference type="OrthoDB" id="10322485at2759"/>
<keyword evidence="1" id="KW-0175">Coiled coil</keyword>
<name>A0A1J4MVR4_9CRYT</name>
<feature type="compositionally biased region" description="Acidic residues" evidence="2">
    <location>
        <begin position="356"/>
        <end position="365"/>
    </location>
</feature>
<proteinExistence type="predicted"/>
<protein>
    <submittedName>
        <fullName evidence="4">Uncharacterized protein</fullName>
    </submittedName>
</protein>
<evidence type="ECO:0000256" key="1">
    <source>
        <dbReference type="SAM" id="Coils"/>
    </source>
</evidence>
<dbReference type="AlphaFoldDB" id="A0A1J4MVR4"/>
<feature type="signal peptide" evidence="3">
    <location>
        <begin position="1"/>
        <end position="28"/>
    </location>
</feature>
<dbReference type="RefSeq" id="XP_067070068.1">
    <property type="nucleotide sequence ID" value="XM_067213673.1"/>
</dbReference>
<gene>
    <name evidence="4" type="ORF">cand_034470</name>
</gene>
<organism evidence="4 5">
    <name type="scientific">Cryptosporidium andersoni</name>
    <dbReference type="NCBI Taxonomy" id="117008"/>
    <lineage>
        <taxon>Eukaryota</taxon>
        <taxon>Sar</taxon>
        <taxon>Alveolata</taxon>
        <taxon>Apicomplexa</taxon>
        <taxon>Conoidasida</taxon>
        <taxon>Coccidia</taxon>
        <taxon>Eucoccidiorida</taxon>
        <taxon>Eimeriorina</taxon>
        <taxon>Cryptosporidiidae</taxon>
        <taxon>Cryptosporidium</taxon>
    </lineage>
</organism>
<dbReference type="EMBL" id="LRBS01000003">
    <property type="protein sequence ID" value="OII78222.1"/>
    <property type="molecule type" value="Genomic_DNA"/>
</dbReference>
<sequence>MVFLYSKSNCGFILILFIWLYTNKVCRGNNSVATTETSQSEEYDRLNNKDSDHIYFPNLNSLFLWLGEFGESAKGITSDIENKEYEPEKEFQATQLDIVESLVESLEYASNSNIVFQKVYEDNIMLNIEGEFSLNQLIENLEENRKSILVLYIKIFNKIQTCESEYKDLWINLYELSKSCYYILWDIYKTVYAYYKMVQNQLKDVKAMKKLLKELLEGYRSKDVKVKYRKDLIEEKILSTRLRESMLEEELFKLTLSSFEGSTESIRQLKKVEEEIKVHSNNTLGELRSLLDEIKKLIEKRDKNSEEDEDLEILLSISQSEYDRKYERQKLYYEGGTLQIIKVDPLVESIERSQELFDDNEDSEDKLENTENKIRVNEYKSQDSEYNKSEEAETTTNSSESKGIIDKIMPLLKRKKVT</sequence>
<feature type="region of interest" description="Disordered" evidence="2">
    <location>
        <begin position="354"/>
        <end position="403"/>
    </location>
</feature>
<evidence type="ECO:0000313" key="4">
    <source>
        <dbReference type="EMBL" id="OII78222.1"/>
    </source>
</evidence>
<dbReference type="VEuPathDB" id="CryptoDB:cand_034470"/>
<reference evidence="4 5" key="1">
    <citation type="submission" date="2016-10" db="EMBL/GenBank/DDBJ databases">
        <title>Reductive evolution of mitochondrial metabolism and differential evolution of invasion-related proteins in Cryptosporidium.</title>
        <authorList>
            <person name="Liu S."/>
            <person name="Roellig D.M."/>
            <person name="Guo Y."/>
            <person name="Li N."/>
            <person name="Frace M.A."/>
            <person name="Tang K."/>
            <person name="Zhang L."/>
            <person name="Feng Y."/>
            <person name="Xiao L."/>
        </authorList>
    </citation>
    <scope>NUCLEOTIDE SEQUENCE [LARGE SCALE GENOMIC DNA]</scope>
    <source>
        <strain evidence="4">30847</strain>
    </source>
</reference>